<dbReference type="PANTHER" id="PTHR44013">
    <property type="entry name" value="ZINC-TYPE ALCOHOL DEHYDROGENASE-LIKE PROTEIN C16A3.02C"/>
    <property type="match status" value="1"/>
</dbReference>
<dbReference type="InterPro" id="IPR020843">
    <property type="entry name" value="ER"/>
</dbReference>
<feature type="domain" description="Enoyl reductase (ER)" evidence="1">
    <location>
        <begin position="10"/>
        <end position="305"/>
    </location>
</feature>
<accession>A0ABX1G9X7</accession>
<evidence type="ECO:0000313" key="2">
    <source>
        <dbReference type="EMBL" id="NKI15965.1"/>
    </source>
</evidence>
<dbReference type="SUPFAM" id="SSF50129">
    <property type="entry name" value="GroES-like"/>
    <property type="match status" value="1"/>
</dbReference>
<dbReference type="SUPFAM" id="SSF51735">
    <property type="entry name" value="NAD(P)-binding Rossmann-fold domains"/>
    <property type="match status" value="1"/>
</dbReference>
<dbReference type="Gene3D" id="3.40.50.720">
    <property type="entry name" value="NAD(P)-binding Rossmann-like Domain"/>
    <property type="match status" value="1"/>
</dbReference>
<gene>
    <name evidence="2" type="ORF">HCU74_00905</name>
</gene>
<organism evidence="2 3">
    <name type="scientific">Spongiibacter thalassae</name>
    <dbReference type="NCBI Taxonomy" id="2721624"/>
    <lineage>
        <taxon>Bacteria</taxon>
        <taxon>Pseudomonadati</taxon>
        <taxon>Pseudomonadota</taxon>
        <taxon>Gammaproteobacteria</taxon>
        <taxon>Cellvibrionales</taxon>
        <taxon>Spongiibacteraceae</taxon>
        <taxon>Spongiibacter</taxon>
    </lineage>
</organism>
<keyword evidence="3" id="KW-1185">Reference proteome</keyword>
<dbReference type="EMBL" id="JAAWWK010000001">
    <property type="protein sequence ID" value="NKI15965.1"/>
    <property type="molecule type" value="Genomic_DNA"/>
</dbReference>
<dbReference type="Gene3D" id="3.90.180.10">
    <property type="entry name" value="Medium-chain alcohol dehydrogenases, catalytic domain"/>
    <property type="match status" value="1"/>
</dbReference>
<dbReference type="Pfam" id="PF08240">
    <property type="entry name" value="ADH_N"/>
    <property type="match status" value="1"/>
</dbReference>
<dbReference type="Proteomes" id="UP000765845">
    <property type="component" value="Unassembled WGS sequence"/>
</dbReference>
<evidence type="ECO:0000259" key="1">
    <source>
        <dbReference type="SMART" id="SM00829"/>
    </source>
</evidence>
<dbReference type="Pfam" id="PF00107">
    <property type="entry name" value="ADH_zinc_N"/>
    <property type="match status" value="1"/>
</dbReference>
<dbReference type="InterPro" id="IPR011032">
    <property type="entry name" value="GroES-like_sf"/>
</dbReference>
<dbReference type="InterPro" id="IPR013154">
    <property type="entry name" value="ADH-like_N"/>
</dbReference>
<evidence type="ECO:0000313" key="3">
    <source>
        <dbReference type="Proteomes" id="UP000765845"/>
    </source>
</evidence>
<dbReference type="SMART" id="SM00829">
    <property type="entry name" value="PKS_ER"/>
    <property type="match status" value="1"/>
</dbReference>
<sequence length="309" mass="32087">MKRIMLDNYNSPADLKLRNAERRPPKAGEVSIRVVSASVNPADWKICEGFLKDVLPKSLPFCPGLDVSGEVVEVGSGVTRLQAGDRVVAALTPMDEGTYAEYVTANADYFAVVPDALNLIDVAAIPTAGLTGVQLVRDGLGVKSGQRILITGATGAVGLATVVAAKEAGAFVIAAVRDKYRERAAAIGANEIFAVDDPSSYAALEPVNGIADTVGGALADSLMSKIKPGGCLSTVATSPISAAPPIGVEVSQTFFVPSAADLEQIMGWMVGKRLTFPVAARLPLRDAAEAQDMVKRGGLNGKVLLIPDS</sequence>
<name>A0ABX1G9X7_9GAMM</name>
<comment type="caution">
    <text evidence="2">The sequence shown here is derived from an EMBL/GenBank/DDBJ whole genome shotgun (WGS) entry which is preliminary data.</text>
</comment>
<protein>
    <submittedName>
        <fullName evidence="2">NADP-dependent oxidoreductase</fullName>
    </submittedName>
</protein>
<dbReference type="PANTHER" id="PTHR44013:SF1">
    <property type="entry name" value="ZINC-TYPE ALCOHOL DEHYDROGENASE-LIKE PROTEIN C16A3.02C"/>
    <property type="match status" value="1"/>
</dbReference>
<dbReference type="InterPro" id="IPR013149">
    <property type="entry name" value="ADH-like_C"/>
</dbReference>
<reference evidence="2 3" key="1">
    <citation type="submission" date="2020-04" db="EMBL/GenBank/DDBJ databases">
        <authorList>
            <person name="Yoon J."/>
        </authorList>
    </citation>
    <scope>NUCLEOTIDE SEQUENCE [LARGE SCALE GENOMIC DNA]</scope>
    <source>
        <strain evidence="2 3">KMU-166</strain>
    </source>
</reference>
<dbReference type="InterPro" id="IPR052733">
    <property type="entry name" value="Chloroplast_QOR"/>
</dbReference>
<dbReference type="RefSeq" id="WP_168448514.1">
    <property type="nucleotide sequence ID" value="NZ_JAAWWK010000001.1"/>
</dbReference>
<proteinExistence type="predicted"/>
<dbReference type="CDD" id="cd05289">
    <property type="entry name" value="MDR_like_2"/>
    <property type="match status" value="1"/>
</dbReference>
<dbReference type="InterPro" id="IPR036291">
    <property type="entry name" value="NAD(P)-bd_dom_sf"/>
</dbReference>